<organism evidence="2 3">
    <name type="scientific">Sphingobacterium siyangense</name>
    <dbReference type="NCBI Taxonomy" id="459529"/>
    <lineage>
        <taxon>Bacteria</taxon>
        <taxon>Pseudomonadati</taxon>
        <taxon>Bacteroidota</taxon>
        <taxon>Sphingobacteriia</taxon>
        <taxon>Sphingobacteriales</taxon>
        <taxon>Sphingobacteriaceae</taxon>
        <taxon>Sphingobacterium</taxon>
    </lineage>
</organism>
<evidence type="ECO:0000313" key="2">
    <source>
        <dbReference type="EMBL" id="TWI24062.1"/>
    </source>
</evidence>
<keyword evidence="1" id="KW-0812">Transmembrane</keyword>
<keyword evidence="1" id="KW-1133">Transmembrane helix</keyword>
<dbReference type="AlphaFoldDB" id="A0A562MVW2"/>
<comment type="caution">
    <text evidence="2">The sequence shown here is derived from an EMBL/GenBank/DDBJ whole genome shotgun (WGS) entry which is preliminary data.</text>
</comment>
<dbReference type="Proteomes" id="UP000315908">
    <property type="component" value="Unassembled WGS sequence"/>
</dbReference>
<accession>A0A562MVW2</accession>
<keyword evidence="1" id="KW-0472">Membrane</keyword>
<reference evidence="2 3" key="1">
    <citation type="journal article" date="2015" name="Stand. Genomic Sci.">
        <title>Genomic Encyclopedia of Bacterial and Archaeal Type Strains, Phase III: the genomes of soil and plant-associated and newly described type strains.</title>
        <authorList>
            <person name="Whitman W.B."/>
            <person name="Woyke T."/>
            <person name="Klenk H.P."/>
            <person name="Zhou Y."/>
            <person name="Lilburn T.G."/>
            <person name="Beck B.J."/>
            <person name="De Vos P."/>
            <person name="Vandamme P."/>
            <person name="Eisen J.A."/>
            <person name="Garrity G."/>
            <person name="Hugenholtz P."/>
            <person name="Kyrpides N.C."/>
        </authorList>
    </citation>
    <scope>NUCLEOTIDE SEQUENCE [LARGE SCALE GENOMIC DNA]</scope>
    <source>
        <strain evidence="2 3">CGMCC 1.6855</strain>
    </source>
</reference>
<dbReference type="EMBL" id="VLKR01000003">
    <property type="protein sequence ID" value="TWI24062.1"/>
    <property type="molecule type" value="Genomic_DNA"/>
</dbReference>
<sequence>MIITITDSRYILKQNTGVAKKLPPFFVSYFANVIINLHALFSILLVQMVLA</sequence>
<gene>
    <name evidence="2" type="ORF">IQ31_01080</name>
</gene>
<protein>
    <submittedName>
        <fullName evidence="2">Uncharacterized protein</fullName>
    </submittedName>
</protein>
<evidence type="ECO:0000256" key="1">
    <source>
        <dbReference type="SAM" id="Phobius"/>
    </source>
</evidence>
<name>A0A562MVW2_9SPHI</name>
<evidence type="ECO:0000313" key="3">
    <source>
        <dbReference type="Proteomes" id="UP000315908"/>
    </source>
</evidence>
<proteinExistence type="predicted"/>
<feature type="transmembrane region" description="Helical" evidence="1">
    <location>
        <begin position="29"/>
        <end position="50"/>
    </location>
</feature>